<evidence type="ECO:0000313" key="2">
    <source>
        <dbReference type="Proteomes" id="UP000185841"/>
    </source>
</evidence>
<evidence type="ECO:0000313" key="1">
    <source>
        <dbReference type="EMBL" id="SIP86939.1"/>
    </source>
</evidence>
<sequence>MTQMDMPVMQYSTRLLKGTSIGRGLLAALLLLLPAWCGTAHAFGILGIPGVYMPQTYLKIGAAYTRAIVPGPSGRPVYVEYNTSGKEAAEIGEATGPLERAKVMPAASYRAYLQRLSDARQRYPESQVMKASEYRGKTFKTVTGETIKKPSISMATLTVLVRADEQLFSTDGRDLLLLELPIKSDVQPSSSSQSLLVSEQGDILHQTANTIGYRVGFHGKEGKVNENLWRDRESKIYGPLAGVPIRLWHEGGTITGEDGRYVMPYMLPPCPGFTFEYKTDAYLELYYKRFNPRGRNFVPYYIVRPDWDFCFGLEVYSWTLMGIKATMATPAEPNIDFPLDLMVLDGAATLRGAKLGNKTEYSSETGERGHYLQQKYDFDGDEKPDLVVPGKKVKKEVDGKEREVFITTSVEDAELQGIYLSSRYESVPANTEETAPDFTRLIDTAPDFQDRALLETISEADLRDTDIYVFRESNGQMIAERRGLHESELYKSYSGVDANEGSFRYTIHLRGEKEGLFSIYGIDQGGKNFSKWQSAGGFKEEFQKRNANHLKPGEMVRIIAINRPTGYMGSLRYRLESADASGGFMGFTGQRIEMAPPNLKVWAERKNKIEQGMTKGEEKKQLIGNEGAGLGSDISIAIYTDWLDADGTPLPEELADYGYTGRLAKVVAANQLAPVGANNLSQFEIKPGQHVQVIHLPEKVLAKQHLYLQVAGQPSNRNPDFSSGNGSGILKYRPSKFVPVMVPLHDEEASELARQAYRKADKENPQLNLKKPEPMYSWQYRSELQFSMYELNVEQIRREYVDGGSNNVLEDRTPTISNGDKYLSFVYDLLASEFGMLEGWSIKGQRELLLNLGGAEVKVVVGEDKAVRFDNLDSIAALDDSDYLALRLFSNNDMGNTLWEFAFNKLYMFPEPTPDVPIVELSADDAGAVTYSATYSSLPDAPASMRWEAISDGAVKFEPPSQMSASGSFATKASLPTTASSQVQVYAVDLSNTKNKFFSLVYEIVPGAAHSVTATQTGKTAITGHGEVVVEVEARDRFNNLVRDGTAVNVEAQDLEVEGDLETKNGRTTLKVKGGFSAGTQDLIISVGEVRRVVPIQVHDISLNIVFPSTVEIGQTVPLKVTASSSYGSLQGLVIDVSGVRASLGERLRPLGSDNSVTAEVYVGNFIGEGRIFVTVADKIERKNFEVIDSSPVQLLDRVIVSGVTGKGAVDIQGRRYEYTSQTAVVVTGAPGEEVSASLIDYLEPPLLPELRYSFQERPVSGATQDEIIGVPAAVYDVERVFDRFQKFNYAYSLRPDSKIDIDYERLEGIQSVGLVFNFKADGAGDIVDYRPANLKIRMSSSSRIEVTRSVDDLQQSVSAPVSSGAWARVGVHLINGQLVLQVGESVYRSSEIIPVAGVSDKEILLGGGAKVLVSDFAVYDWNSSKVSSFEGGQLEASTVIGPSGKAVIRMSAASTNLFAGITQRRLEYWKAKGQGAGYLPVAYAAADNCTPIDPSTINDFGSAMGAGEAYARFVADCAILPKMKEALVTIHTEKSTFKRAVAVVELGALTAIYTQSKFVELSMVLGPQCLKGAITGDVENVGSAVCDIITSFFLIGDLRDFALHSKYMYWDNDMQKFDYPTYVFSGLGIAADLASLAGVGIPVNLGLAGAKTGAKVMKGPFMTALAKYLDKEMGGDLTNMDKILPAMKKALPLLQITAAVMLYKDDVAELYQAIRGITPEQLTGMMNYARYALAQAGVSSLVWVDDSGYLHQAYAIDKAALLDLLGGSAKGGAAIKKLIDAMDTALEKTAGSGNKDRIARLFRDSLDKFGKNIDELSNDELIQIVSEEKFLTALIVSMDIAEKAKRSGQDVIDSIRRFHCIPSKCGWSGSTILDFFSLFEKVVTTHKDKFHNDEALGSLSEMLRDMGNAGDVGKGLNKAKGATEAFIQMVKMMDEGWTLVRAEGRFIDDPNVSHVHDLVMVKDGKYKYIEVKNWYQAPDGTPLAVYLWSSMKGAADAKDGKAGQLYVDLARAFSKKADDLDVQWTFGNRSGDPAKIVADLIDKAKSDPQRLRPILKASGNEKLLSEFDRLKSIAEKAEFIEFELEPILKRMFVAGADLAGVK</sequence>
<dbReference type="EMBL" id="FTMP01000001">
    <property type="protein sequence ID" value="SIP86939.1"/>
    <property type="molecule type" value="Genomic_DNA"/>
</dbReference>
<protein>
    <submittedName>
        <fullName evidence="1">Uncharacterized protein</fullName>
    </submittedName>
</protein>
<proteinExistence type="predicted"/>
<accession>A0A1N6N4I1</accession>
<name>A0A1N6N4I1_AQUAC</name>
<dbReference type="Proteomes" id="UP000185841">
    <property type="component" value="Unassembled WGS sequence"/>
</dbReference>
<gene>
    <name evidence="1" type="ORF">SAMN05878282_1014</name>
</gene>
<organism evidence="1 2">
    <name type="scientific">Aquipseudomonas alcaligenes</name>
    <name type="common">Pseudomonas alcaligenes</name>
    <dbReference type="NCBI Taxonomy" id="43263"/>
    <lineage>
        <taxon>Bacteria</taxon>
        <taxon>Pseudomonadati</taxon>
        <taxon>Pseudomonadota</taxon>
        <taxon>Gammaproteobacteria</taxon>
        <taxon>Pseudomonadales</taxon>
        <taxon>Pseudomonadaceae</taxon>
        <taxon>Aquipseudomonas</taxon>
    </lineage>
</organism>
<reference evidence="1 2" key="1">
    <citation type="submission" date="2017-01" db="EMBL/GenBank/DDBJ databases">
        <authorList>
            <person name="Mah S.A."/>
            <person name="Swanson W.J."/>
            <person name="Moy G.W."/>
            <person name="Vacquier V.D."/>
        </authorList>
    </citation>
    <scope>NUCLEOTIDE SEQUENCE [LARGE SCALE GENOMIC DNA]</scope>
    <source>
        <strain evidence="1 2">RU36E</strain>
    </source>
</reference>